<accession>A0A507BXK9</accession>
<evidence type="ECO:0000313" key="2">
    <source>
        <dbReference type="EMBL" id="TPX30023.1"/>
    </source>
</evidence>
<organism evidence="2 3">
    <name type="scientific">Synchytrium endobioticum</name>
    <dbReference type="NCBI Taxonomy" id="286115"/>
    <lineage>
        <taxon>Eukaryota</taxon>
        <taxon>Fungi</taxon>
        <taxon>Fungi incertae sedis</taxon>
        <taxon>Chytridiomycota</taxon>
        <taxon>Chytridiomycota incertae sedis</taxon>
        <taxon>Chytridiomycetes</taxon>
        <taxon>Synchytriales</taxon>
        <taxon>Synchytriaceae</taxon>
        <taxon>Synchytrium</taxon>
    </lineage>
</organism>
<dbReference type="Proteomes" id="UP000320475">
    <property type="component" value="Unassembled WGS sequence"/>
</dbReference>
<feature type="region of interest" description="Disordered" evidence="1">
    <location>
        <begin position="49"/>
        <end position="69"/>
    </location>
</feature>
<feature type="compositionally biased region" description="Polar residues" evidence="1">
    <location>
        <begin position="56"/>
        <end position="69"/>
    </location>
</feature>
<reference evidence="2 3" key="1">
    <citation type="journal article" date="2019" name="Sci. Rep.">
        <title>Comparative genomics of chytrid fungi reveal insights into the obligate biotrophic and pathogenic lifestyle of Synchytrium endobioticum.</title>
        <authorList>
            <person name="van de Vossenberg B.T.L.H."/>
            <person name="Warris S."/>
            <person name="Nguyen H.D.T."/>
            <person name="van Gent-Pelzer M.P.E."/>
            <person name="Joly D.L."/>
            <person name="van de Geest H.C."/>
            <person name="Bonants P.J.M."/>
            <person name="Smith D.S."/>
            <person name="Levesque C.A."/>
            <person name="van der Lee T.A.J."/>
        </authorList>
    </citation>
    <scope>NUCLEOTIDE SEQUENCE [LARGE SCALE GENOMIC DNA]</scope>
    <source>
        <strain evidence="2 3">LEV6574</strain>
    </source>
</reference>
<proteinExistence type="predicted"/>
<sequence length="94" mass="10800">MSPILSLEKNRLDETGELEQALLVRSHMTRPRHLTFFCRHVQRTTTSNPKGCLLRQSHSTRSRPGSNIHFTDVDNDIRLDMIVSSDQSAREIGR</sequence>
<name>A0A507BXK9_9FUNG</name>
<comment type="caution">
    <text evidence="2">The sequence shown here is derived from an EMBL/GenBank/DDBJ whole genome shotgun (WGS) entry which is preliminary data.</text>
</comment>
<evidence type="ECO:0000256" key="1">
    <source>
        <dbReference type="SAM" id="MobiDB-lite"/>
    </source>
</evidence>
<protein>
    <submittedName>
        <fullName evidence="2">Uncharacterized protein</fullName>
    </submittedName>
</protein>
<dbReference type="AlphaFoldDB" id="A0A507BXK9"/>
<evidence type="ECO:0000313" key="3">
    <source>
        <dbReference type="Proteomes" id="UP000320475"/>
    </source>
</evidence>
<gene>
    <name evidence="2" type="ORF">SeLEV6574_g08646</name>
</gene>
<dbReference type="EMBL" id="QEAM01001236">
    <property type="protein sequence ID" value="TPX30023.1"/>
    <property type="molecule type" value="Genomic_DNA"/>
</dbReference>